<proteinExistence type="predicted"/>
<accession>A0ACC3BVR6</accession>
<evidence type="ECO:0000313" key="1">
    <source>
        <dbReference type="EMBL" id="KAK1862007.1"/>
    </source>
</evidence>
<dbReference type="Proteomes" id="UP000798662">
    <property type="component" value="Chromosome 1"/>
</dbReference>
<sequence length="319" mass="33654">MYKRTEGARHEGLHCTLHAYVRTCRLSAVQPFLSAAPQRSLITSVGLPHQHRGQTRRCVSSRTRRTCQYQPAADRGCFIGYQRVTVTVTVMPTVMVTVMKRTPHVFISTSGDRQVISSGLPPVPTPSRSHLQQRTATVMTASAAPQTPALAAPPADGAAATAGPPGRVAEQSPPAMGAAPAAAAGGRGAVAAAAVVGVAAAGQRGGVPLPPHPPRHQRPLPRRPKTVGSRPPARPRACRPPGTAPPAEPTRSPHRPRPRRGWPPPLAAGARTCDGWHAPGPPRPSPHTTQGAGGPHARGAQHGTWVAAARLRHRYHRRQ</sequence>
<reference evidence="1" key="1">
    <citation type="submission" date="2019-11" db="EMBL/GenBank/DDBJ databases">
        <title>Nori genome reveals adaptations in red seaweeds to the harsh intertidal environment.</title>
        <authorList>
            <person name="Wang D."/>
            <person name="Mao Y."/>
        </authorList>
    </citation>
    <scope>NUCLEOTIDE SEQUENCE</scope>
    <source>
        <tissue evidence="1">Gametophyte</tissue>
    </source>
</reference>
<evidence type="ECO:0000313" key="2">
    <source>
        <dbReference type="Proteomes" id="UP000798662"/>
    </source>
</evidence>
<comment type="caution">
    <text evidence="1">The sequence shown here is derived from an EMBL/GenBank/DDBJ whole genome shotgun (WGS) entry which is preliminary data.</text>
</comment>
<organism evidence="1 2">
    <name type="scientific">Pyropia yezoensis</name>
    <name type="common">Susabi-nori</name>
    <name type="synonym">Porphyra yezoensis</name>
    <dbReference type="NCBI Taxonomy" id="2788"/>
    <lineage>
        <taxon>Eukaryota</taxon>
        <taxon>Rhodophyta</taxon>
        <taxon>Bangiophyceae</taxon>
        <taxon>Bangiales</taxon>
        <taxon>Bangiaceae</taxon>
        <taxon>Pyropia</taxon>
    </lineage>
</organism>
<name>A0ACC3BVR6_PYRYE</name>
<dbReference type="EMBL" id="CM020618">
    <property type="protein sequence ID" value="KAK1862007.1"/>
    <property type="molecule type" value="Genomic_DNA"/>
</dbReference>
<gene>
    <name evidence="1" type="ORF">I4F81_004583</name>
</gene>
<protein>
    <submittedName>
        <fullName evidence="1">Uncharacterized protein</fullName>
    </submittedName>
</protein>
<keyword evidence="2" id="KW-1185">Reference proteome</keyword>